<protein>
    <submittedName>
        <fullName evidence="1">Uncharacterized protein</fullName>
    </submittedName>
</protein>
<dbReference type="Proteomes" id="UP000288168">
    <property type="component" value="Unassembled WGS sequence"/>
</dbReference>
<keyword evidence="2" id="KW-1185">Reference proteome</keyword>
<sequence length="130" mass="14835">MNTANYKNKTFVQWETPYGMAWMLDLVMQRKKTTGDDGLRPLAVYAAAKLKSYLESLSAEDLKKEAMKPAHDNLTWGMIHLARWAKYIHDKRLLKLIQAKILPVLMDPALDKSCPVSADTTSKFAEFFPT</sequence>
<reference evidence="1 2" key="1">
    <citation type="submission" date="2017-06" db="EMBL/GenBank/DDBJ databases">
        <title>Comparative genomic analysis of Ambrosia Fusariam Clade fungi.</title>
        <authorList>
            <person name="Stajich J.E."/>
            <person name="Carrillo J."/>
            <person name="Kijimoto T."/>
            <person name="Eskalen A."/>
            <person name="O'Donnell K."/>
            <person name="Kasson M."/>
        </authorList>
    </citation>
    <scope>NUCLEOTIDE SEQUENCE [LARGE SCALE GENOMIC DNA]</scope>
    <source>
        <strain evidence="1 2">NRRL62584</strain>
    </source>
</reference>
<evidence type="ECO:0000313" key="2">
    <source>
        <dbReference type="Proteomes" id="UP000288168"/>
    </source>
</evidence>
<dbReference type="InterPro" id="IPR021365">
    <property type="entry name" value="DUF2891"/>
</dbReference>
<proteinExistence type="predicted"/>
<name>A0A428NH95_9HYPO</name>
<gene>
    <name evidence="1" type="ORF">CEP54_016178</name>
</gene>
<comment type="caution">
    <text evidence="1">The sequence shown here is derived from an EMBL/GenBank/DDBJ whole genome shotgun (WGS) entry which is preliminary data.</text>
</comment>
<dbReference type="Pfam" id="PF11199">
    <property type="entry name" value="DUF2891"/>
    <property type="match status" value="1"/>
</dbReference>
<evidence type="ECO:0000313" key="1">
    <source>
        <dbReference type="EMBL" id="RSL40175.1"/>
    </source>
</evidence>
<dbReference type="OrthoDB" id="10543871at2759"/>
<dbReference type="EMBL" id="NKCI01000530">
    <property type="protein sequence ID" value="RSL40175.1"/>
    <property type="molecule type" value="Genomic_DNA"/>
</dbReference>
<organism evidence="1 2">
    <name type="scientific">Fusarium duplospermum</name>
    <dbReference type="NCBI Taxonomy" id="1325734"/>
    <lineage>
        <taxon>Eukaryota</taxon>
        <taxon>Fungi</taxon>
        <taxon>Dikarya</taxon>
        <taxon>Ascomycota</taxon>
        <taxon>Pezizomycotina</taxon>
        <taxon>Sordariomycetes</taxon>
        <taxon>Hypocreomycetidae</taxon>
        <taxon>Hypocreales</taxon>
        <taxon>Nectriaceae</taxon>
        <taxon>Fusarium</taxon>
        <taxon>Fusarium solani species complex</taxon>
    </lineage>
</organism>
<dbReference type="AlphaFoldDB" id="A0A428NH95"/>
<accession>A0A428NH95</accession>